<comment type="caution">
    <text evidence="1">The sequence shown here is derived from an EMBL/GenBank/DDBJ whole genome shotgun (WGS) entry which is preliminary data.</text>
</comment>
<sequence length="143" mass="16111">MNGYNRLAGGLTMDLSLRYPPGSRVVDFPGLDSERFGTVIEYRPMRDREGLFPVVKWDAGYASFSSPEWGLKGSGTKLERLRERLSQDFPGCSAEERKGSVYIKTPGAEFKLVYGKLEPCIPSPRYKKLSVVVAALWTEEVWL</sequence>
<keyword evidence="2" id="KW-1185">Reference proteome</keyword>
<proteinExistence type="predicted"/>
<protein>
    <submittedName>
        <fullName evidence="1">Uncharacterized protein</fullName>
    </submittedName>
</protein>
<gene>
    <name evidence="1" type="ORF">C7B82_07380</name>
</gene>
<dbReference type="EMBL" id="PVWK01000035">
    <property type="protein sequence ID" value="PSB31500.1"/>
    <property type="molecule type" value="Genomic_DNA"/>
</dbReference>
<reference evidence="1 2" key="2">
    <citation type="submission" date="2018-03" db="EMBL/GenBank/DDBJ databases">
        <title>The ancient ancestry and fast evolution of plastids.</title>
        <authorList>
            <person name="Moore K.R."/>
            <person name="Magnabosco C."/>
            <person name="Momper L."/>
            <person name="Gold D.A."/>
            <person name="Bosak T."/>
            <person name="Fournier G.P."/>
        </authorList>
    </citation>
    <scope>NUCLEOTIDE SEQUENCE [LARGE SCALE GENOMIC DNA]</scope>
    <source>
        <strain evidence="1 2">ULC18</strain>
    </source>
</reference>
<organism evidence="1 2">
    <name type="scientific">Stenomitos frigidus ULC18</name>
    <dbReference type="NCBI Taxonomy" id="2107698"/>
    <lineage>
        <taxon>Bacteria</taxon>
        <taxon>Bacillati</taxon>
        <taxon>Cyanobacteriota</taxon>
        <taxon>Cyanophyceae</taxon>
        <taxon>Leptolyngbyales</taxon>
        <taxon>Leptolyngbyaceae</taxon>
        <taxon>Stenomitos</taxon>
    </lineage>
</organism>
<dbReference type="Proteomes" id="UP000239576">
    <property type="component" value="Unassembled WGS sequence"/>
</dbReference>
<evidence type="ECO:0000313" key="2">
    <source>
        <dbReference type="Proteomes" id="UP000239576"/>
    </source>
</evidence>
<name>A0A2T1EFH9_9CYAN</name>
<accession>A0A2T1EFH9</accession>
<reference evidence="2" key="1">
    <citation type="submission" date="2018-02" db="EMBL/GenBank/DDBJ databases">
        <authorList>
            <person name="Moore K."/>
            <person name="Momper L."/>
        </authorList>
    </citation>
    <scope>NUCLEOTIDE SEQUENCE [LARGE SCALE GENOMIC DNA]</scope>
    <source>
        <strain evidence="2">ULC18</strain>
    </source>
</reference>
<dbReference type="AlphaFoldDB" id="A0A2T1EFH9"/>
<evidence type="ECO:0000313" key="1">
    <source>
        <dbReference type="EMBL" id="PSB31500.1"/>
    </source>
</evidence>